<sequence>MKFSKIEFAVGCFIVAAIFCGVMLALKVAGLSFDFKDDSYRVYGYFDNVGSLKLRAPVKIGGVVIGRVSEIHVDPEKLVPVVEMEIQQKYNTLSSESKASILTAGLIGEQYIGITPGFYDEDMGTTYLQDGDRINDTGSAIVLEDLIGKFLYSVNKSDSSSSESGGVAQAADASNEQ</sequence>
<evidence type="ECO:0000313" key="5">
    <source>
        <dbReference type="Proteomes" id="UP000243745"/>
    </source>
</evidence>
<feature type="region of interest" description="Disordered" evidence="1">
    <location>
        <begin position="156"/>
        <end position="177"/>
    </location>
</feature>
<dbReference type="Proteomes" id="UP000243745">
    <property type="component" value="Unassembled WGS sequence"/>
</dbReference>
<dbReference type="InterPro" id="IPR052336">
    <property type="entry name" value="MlaD_Phospholipid_Transporter"/>
</dbReference>
<dbReference type="InterPro" id="IPR003399">
    <property type="entry name" value="Mce/MlaD"/>
</dbReference>
<proteinExistence type="predicted"/>
<dbReference type="EMBL" id="FOXF01000043">
    <property type="protein sequence ID" value="SFP61249.1"/>
    <property type="molecule type" value="Genomic_DNA"/>
</dbReference>
<dbReference type="RefSeq" id="WP_093143086.1">
    <property type="nucleotide sequence ID" value="NZ_FOXF01000043.1"/>
</dbReference>
<protein>
    <submittedName>
        <fullName evidence="4">Phospholipid/cholesterol/gamma-HCH transport system substrate-binding protein</fullName>
    </submittedName>
</protein>
<dbReference type="GO" id="GO:0005548">
    <property type="term" value="F:phospholipid transporter activity"/>
    <property type="evidence" value="ECO:0007669"/>
    <property type="project" value="TreeGrafter"/>
</dbReference>
<dbReference type="NCBIfam" id="TIGR04430">
    <property type="entry name" value="OM_asym_MlaD"/>
    <property type="match status" value="1"/>
</dbReference>
<evidence type="ECO:0000256" key="2">
    <source>
        <dbReference type="SAM" id="Phobius"/>
    </source>
</evidence>
<gene>
    <name evidence="4" type="ORF">SAMN02910344_01865</name>
</gene>
<dbReference type="GO" id="GO:0005543">
    <property type="term" value="F:phospholipid binding"/>
    <property type="evidence" value="ECO:0007669"/>
    <property type="project" value="TreeGrafter"/>
</dbReference>
<evidence type="ECO:0000259" key="3">
    <source>
        <dbReference type="Pfam" id="PF02470"/>
    </source>
</evidence>
<dbReference type="AlphaFoldDB" id="A0A662ZJY0"/>
<evidence type="ECO:0000313" key="4">
    <source>
        <dbReference type="EMBL" id="SFP61249.1"/>
    </source>
</evidence>
<organism evidence="4 5">
    <name type="scientific">Ruminobacter amylophilus</name>
    <dbReference type="NCBI Taxonomy" id="867"/>
    <lineage>
        <taxon>Bacteria</taxon>
        <taxon>Pseudomonadati</taxon>
        <taxon>Pseudomonadota</taxon>
        <taxon>Gammaproteobacteria</taxon>
        <taxon>Aeromonadales</taxon>
        <taxon>Succinivibrionaceae</taxon>
        <taxon>Ruminobacter</taxon>
    </lineage>
</organism>
<dbReference type="PANTHER" id="PTHR33371">
    <property type="entry name" value="INTERMEMBRANE PHOSPHOLIPID TRANSPORT SYSTEM BINDING PROTEIN MLAD-RELATED"/>
    <property type="match status" value="1"/>
</dbReference>
<keyword evidence="2" id="KW-0812">Transmembrane</keyword>
<keyword evidence="2" id="KW-1133">Transmembrane helix</keyword>
<keyword evidence="5" id="KW-1185">Reference proteome</keyword>
<name>A0A662ZJY0_9GAMM</name>
<keyword evidence="2" id="KW-0472">Membrane</keyword>
<dbReference type="InterPro" id="IPR030970">
    <property type="entry name" value="ABC_MlaD"/>
</dbReference>
<accession>A0A662ZJY0</accession>
<dbReference type="Pfam" id="PF02470">
    <property type="entry name" value="MlaD"/>
    <property type="match status" value="1"/>
</dbReference>
<evidence type="ECO:0000256" key="1">
    <source>
        <dbReference type="SAM" id="MobiDB-lite"/>
    </source>
</evidence>
<feature type="transmembrane region" description="Helical" evidence="2">
    <location>
        <begin position="6"/>
        <end position="26"/>
    </location>
</feature>
<dbReference type="OrthoDB" id="9788420at2"/>
<dbReference type="PANTHER" id="PTHR33371:SF4">
    <property type="entry name" value="INTERMEMBRANE PHOSPHOLIPID TRANSPORT SYSTEM BINDING PROTEIN MLAD"/>
    <property type="match status" value="1"/>
</dbReference>
<reference evidence="4 5" key="1">
    <citation type="submission" date="2016-10" db="EMBL/GenBank/DDBJ databases">
        <authorList>
            <person name="Varghese N."/>
            <person name="Submissions S."/>
        </authorList>
    </citation>
    <scope>NUCLEOTIDE SEQUENCE [LARGE SCALE GENOMIC DNA]</scope>
    <source>
        <strain evidence="4 5">DSM 1361</strain>
    </source>
</reference>
<feature type="domain" description="Mce/MlaD" evidence="3">
    <location>
        <begin position="39"/>
        <end position="117"/>
    </location>
</feature>